<keyword evidence="6" id="KW-1185">Reference proteome</keyword>
<evidence type="ECO:0000313" key="5">
    <source>
        <dbReference type="EMBL" id="GIF71542.1"/>
    </source>
</evidence>
<dbReference type="Pfam" id="PF02839">
    <property type="entry name" value="CBM_5_12"/>
    <property type="match status" value="2"/>
</dbReference>
<feature type="chain" id="PRO_5046180868" description="Chitin-binding type-3 domain-containing protein" evidence="3">
    <location>
        <begin position="27"/>
        <end position="1638"/>
    </location>
</feature>
<dbReference type="InterPro" id="IPR051918">
    <property type="entry name" value="STPP_CPPED1"/>
</dbReference>
<feature type="signal peptide" evidence="3">
    <location>
        <begin position="1"/>
        <end position="26"/>
    </location>
</feature>
<feature type="domain" description="Chitin-binding type-3" evidence="4">
    <location>
        <begin position="1542"/>
        <end position="1585"/>
    </location>
</feature>
<keyword evidence="3" id="KW-0732">Signal</keyword>
<dbReference type="Gene3D" id="3.60.21.10">
    <property type="match status" value="1"/>
</dbReference>
<dbReference type="Pfam" id="PF00149">
    <property type="entry name" value="Metallophos"/>
    <property type="match status" value="1"/>
</dbReference>
<dbReference type="PANTHER" id="PTHR43143">
    <property type="entry name" value="METALLOPHOSPHOESTERASE, CALCINEURIN SUPERFAMILY"/>
    <property type="match status" value="1"/>
</dbReference>
<dbReference type="CDD" id="cd12215">
    <property type="entry name" value="ChiC_BD"/>
    <property type="match status" value="3"/>
</dbReference>
<evidence type="ECO:0000313" key="6">
    <source>
        <dbReference type="Proteomes" id="UP000604117"/>
    </source>
</evidence>
<dbReference type="SMART" id="SM00495">
    <property type="entry name" value="ChtBD3"/>
    <property type="match status" value="3"/>
</dbReference>
<dbReference type="SUPFAM" id="SSF51055">
    <property type="entry name" value="Carbohydrate binding domain"/>
    <property type="match status" value="3"/>
</dbReference>
<dbReference type="EMBL" id="BONE01000006">
    <property type="protein sequence ID" value="GIF71542.1"/>
    <property type="molecule type" value="Genomic_DNA"/>
</dbReference>
<dbReference type="PANTHER" id="PTHR43143:SF5">
    <property type="entry name" value="SECRETED PROTEIN"/>
    <property type="match status" value="1"/>
</dbReference>
<dbReference type="InterPro" id="IPR032109">
    <property type="entry name" value="Big_3_5"/>
</dbReference>
<dbReference type="InterPro" id="IPR036573">
    <property type="entry name" value="CBM_sf_5/12"/>
</dbReference>
<feature type="domain" description="Chitin-binding type-3" evidence="4">
    <location>
        <begin position="1492"/>
        <end position="1535"/>
    </location>
</feature>
<dbReference type="Proteomes" id="UP000604117">
    <property type="component" value="Unassembled WGS sequence"/>
</dbReference>
<dbReference type="InterPro" id="IPR004843">
    <property type="entry name" value="Calcineurin-like_PHP"/>
</dbReference>
<dbReference type="InterPro" id="IPR003610">
    <property type="entry name" value="CBM5/12"/>
</dbReference>
<protein>
    <recommendedName>
        <fullName evidence="4">Chitin-binding type-3 domain-containing protein</fullName>
    </recommendedName>
</protein>
<feature type="region of interest" description="Disordered" evidence="2">
    <location>
        <begin position="906"/>
        <end position="926"/>
    </location>
</feature>
<evidence type="ECO:0000259" key="4">
    <source>
        <dbReference type="SMART" id="SM00495"/>
    </source>
</evidence>
<feature type="domain" description="Chitin-binding type-3" evidence="4">
    <location>
        <begin position="1594"/>
        <end position="1637"/>
    </location>
</feature>
<gene>
    <name evidence="5" type="ORF">Asi02nite_10600</name>
</gene>
<name>A0ABQ4CL06_9ACTN</name>
<feature type="region of interest" description="Disordered" evidence="2">
    <location>
        <begin position="1571"/>
        <end position="1601"/>
    </location>
</feature>
<sequence length="1638" mass="172558">MKRRVRALAIALVTVAATAVVVPASAAEAPPGIGGAPTLNVRDGQALDGTVTVKAEPTAENDSVARITVDGEAVDADRTAGTAHFAFDMGGNGTEARYHNYITVNDRTVDADRVYFPDIPGGNSGVLDFPGEWLRPGVNTVTVQAGANWVDSTNTNAIGYEVLPNGEGGRCPNFDDFPLSSISLSLLGVVVDGEQNLFSYSFGDGTCGSSTPRLKQPLTFVVSGEPGSTAGLSHALDTRKLSNGDHTIEAITESGAKTSVSVTVNNPPAGSAKVTPAEGALVRGTQPIIAATPKDGDGVDAISLDGRPAQNADTLATGTSTFTFTVAAGNSIEARYHNYLTVNGNRVDLGGDFGATAAEAVTVKLPNRFLRPGDNAIQVVTGDYNSGSGATLCANHDDFRIDRGTVGLAPSTGTATPAGVSYVTAGVRTPTADALLALGDGTCGANKDAEFVFTIAGAETTRTTATLASGEDARLRLFIGGNGTDGGYQNQVLVNGIPLDLGIWEKETAVLAFPNEWLVPGINVLDFVAGINPTTVAADCPTGNFDDFTMRDFELLPAGGTATRLTKMVAQTNVTIGSSTYPTGSQVTTFVGDGTCGSTYNNALRKEILFEVDLPAKGLRADVDTKTLDDGRHTVTAKSGDRTATRGFTVDNAAPVVESSVPAEGQRLTATVALDVRVKDATGVAGTPTIMLDGKAVKVGDQIGHGLPAGAHTLAVTATDKLGNTATREVRFTSASIPDVPTELSSVVEGTNGPSATLSAKVPGEDGMALTATFTKADLVAPTAGYQGVAAAVPTTLDAAHEGGVDVASLHPLDGRSIDTSSSRDVVFQRYDLALAADQKAPTLRWEGTIDPARVVALRVWDPAAKKWVVLTSSRGQAGKSTVLTAPLTDGLRDGATVRVMVTGEDPFADDLSPRDSSAQNDKDRFEDPDAYDFALAHFTDTQYVTEGAAGGTYDDFDGRAEPSDVQVAEEQAVFAAAYRETTQWIADNAAGRKIAYTAHTGDIIENDYYDPLAKNPDGSLLRPGLDDQVRREFERASEFQQVLDDWGVVNQVIAGNHDNQLGAETGPESRFSRTFGADRYYGVADAWPAGTEYHAWDEVTNADGTVTKGRDNQNNYVLFSAGGLDFVAVGLSYGVTPEEARWADSVFKRYKDRNGILLSHDYLRPSSNPDGRGATFSAPDGSPLYKMVVETNPNVFLVLAGHEHGVGTNVKSKVGVTVSHDVVELLADYQFYTVSAGELWPERVDPAGNIDLNGDGTVDHKATDRLQFGASFLRLLQFDVDRSEMSIDTYSPLLDNFGATEYDIRADGSQPRPRYNGAEDNLKLPVDLSTRKTSFSTDSLAAYVPAGVLGTDEVAANGTAKVSWPNLLPGTSYAWVVEARSTDGGMAVAQPAVFRTAMGKPTVTATTAPVAWGTAAKVTVKVDAAPAPLTGTVTLREGSTVRGSAAVANGDVSFTLPPGLSGGTHEMTVAYSGSAHLEAVEVPVRVTVNLPAEWNQGQTYDTGERVTYQGKVFVASWYAKGNKPGDPTGPWQELAITEAGAAIWTPSRIFNGGELVEHAGKRWRASYWTRNQEPGNPTGPWEEIAPPPADGSPAAWTPSRIYNAGDRVTYQGKRYEARWYTRNQAPGDRNGPWKQIG</sequence>
<dbReference type="SUPFAM" id="SSF56300">
    <property type="entry name" value="Metallo-dependent phosphatases"/>
    <property type="match status" value="1"/>
</dbReference>
<dbReference type="Pfam" id="PF16640">
    <property type="entry name" value="Big_3_5"/>
    <property type="match status" value="1"/>
</dbReference>
<keyword evidence="1" id="KW-0378">Hydrolase</keyword>
<accession>A0ABQ4CL06</accession>
<proteinExistence type="predicted"/>
<evidence type="ECO:0000256" key="2">
    <source>
        <dbReference type="SAM" id="MobiDB-lite"/>
    </source>
</evidence>
<comment type="caution">
    <text evidence="5">The sequence shown here is derived from an EMBL/GenBank/DDBJ whole genome shotgun (WGS) entry which is preliminary data.</text>
</comment>
<organism evidence="5 6">
    <name type="scientific">Asanoa siamensis</name>
    <dbReference type="NCBI Taxonomy" id="926357"/>
    <lineage>
        <taxon>Bacteria</taxon>
        <taxon>Bacillati</taxon>
        <taxon>Actinomycetota</taxon>
        <taxon>Actinomycetes</taxon>
        <taxon>Micromonosporales</taxon>
        <taxon>Micromonosporaceae</taxon>
        <taxon>Asanoa</taxon>
    </lineage>
</organism>
<evidence type="ECO:0000256" key="1">
    <source>
        <dbReference type="ARBA" id="ARBA00022801"/>
    </source>
</evidence>
<dbReference type="InterPro" id="IPR029052">
    <property type="entry name" value="Metallo-depent_PP-like"/>
</dbReference>
<dbReference type="Gene3D" id="2.10.10.20">
    <property type="entry name" value="Carbohydrate-binding module superfamily 5/12"/>
    <property type="match status" value="3"/>
</dbReference>
<reference evidence="5 6" key="1">
    <citation type="submission" date="2021-01" db="EMBL/GenBank/DDBJ databases">
        <title>Whole genome shotgun sequence of Asanoa siamensis NBRC 107932.</title>
        <authorList>
            <person name="Komaki H."/>
            <person name="Tamura T."/>
        </authorList>
    </citation>
    <scope>NUCLEOTIDE SEQUENCE [LARGE SCALE GENOMIC DNA]</scope>
    <source>
        <strain evidence="5 6">NBRC 107932</strain>
    </source>
</reference>
<evidence type="ECO:0000256" key="3">
    <source>
        <dbReference type="SAM" id="SignalP"/>
    </source>
</evidence>